<reference evidence="3 6" key="1">
    <citation type="submission" date="2015-11" db="EMBL/GenBank/DDBJ databases">
        <title>Expanding the genomic diversity of Burkholderia species for the development of highly accurate diagnostics.</title>
        <authorList>
            <person name="Sahl J."/>
            <person name="Keim P."/>
            <person name="Wagner D."/>
        </authorList>
    </citation>
    <scope>NUCLEOTIDE SEQUENCE [LARGE SCALE GENOMIC DNA]</scope>
    <source>
        <strain evidence="3 6">MSMB368WGS</strain>
    </source>
</reference>
<feature type="chain" id="PRO_5044548408" description="Lipoprotein" evidence="2">
    <location>
        <begin position="25"/>
        <end position="84"/>
    </location>
</feature>
<evidence type="ECO:0000313" key="8">
    <source>
        <dbReference type="Proteomes" id="UP001248067"/>
    </source>
</evidence>
<reference evidence="4 8" key="2">
    <citation type="submission" date="2019-06" db="EMBL/GenBank/DDBJ databases">
        <title>Evolution of Burkholderia multivorans in the lungs of Cystic Fibrosis patients.</title>
        <authorList>
            <person name="Moreira L.M."/>
        </authorList>
    </citation>
    <scope>NUCLEOTIDE SEQUENCE [LARGE SCALE GENOMIC DNA]</scope>
    <source>
        <strain evidence="4 8">VC13239</strain>
    </source>
</reference>
<evidence type="ECO:0000256" key="2">
    <source>
        <dbReference type="SAM" id="SignalP"/>
    </source>
</evidence>
<proteinExistence type="predicted"/>
<sequence length="84" mass="8975">MKTMSLLVACGIVISLALTAPARADDRTKPPHRQQDHRSALMHQQPPGGPAGRQTVPRGDLRGDIASNARARVGSQPADLPRHP</sequence>
<keyword evidence="8" id="KW-1185">Reference proteome</keyword>
<dbReference type="GeneID" id="93172830"/>
<dbReference type="EMBL" id="VJSY01000024">
    <property type="protein sequence ID" value="MDR8755035.1"/>
    <property type="molecule type" value="Genomic_DNA"/>
</dbReference>
<protein>
    <recommendedName>
        <fullName evidence="9">Lipoprotein</fullName>
    </recommendedName>
</protein>
<feature type="signal peptide" evidence="2">
    <location>
        <begin position="1"/>
        <end position="24"/>
    </location>
</feature>
<keyword evidence="2" id="KW-0732">Signal</keyword>
<evidence type="ECO:0000256" key="1">
    <source>
        <dbReference type="SAM" id="MobiDB-lite"/>
    </source>
</evidence>
<dbReference type="EMBL" id="CABVPP010000064">
    <property type="protein sequence ID" value="VWC19228.1"/>
    <property type="molecule type" value="Genomic_DNA"/>
</dbReference>
<gene>
    <name evidence="5" type="ORF">BPS26883_05776</name>
    <name evidence="4" type="ORF">FEQ00_03462</name>
    <name evidence="3" type="ORF">WT56_20130</name>
</gene>
<feature type="region of interest" description="Disordered" evidence="1">
    <location>
        <begin position="19"/>
        <end position="84"/>
    </location>
</feature>
<accession>A0A132EDC4</accession>
<name>A0A132EDC4_9BURK</name>
<dbReference type="Proteomes" id="UP000062912">
    <property type="component" value="Unassembled WGS sequence"/>
</dbReference>
<evidence type="ECO:0000313" key="3">
    <source>
        <dbReference type="EMBL" id="KWF25939.1"/>
    </source>
</evidence>
<dbReference type="Proteomes" id="UP001248067">
    <property type="component" value="Unassembled WGS sequence"/>
</dbReference>
<evidence type="ECO:0000313" key="6">
    <source>
        <dbReference type="Proteomes" id="UP000062912"/>
    </source>
</evidence>
<evidence type="ECO:0000313" key="5">
    <source>
        <dbReference type="EMBL" id="VWC19228.1"/>
    </source>
</evidence>
<evidence type="ECO:0000313" key="4">
    <source>
        <dbReference type="EMBL" id="MDR8755035.1"/>
    </source>
</evidence>
<feature type="compositionally biased region" description="Basic and acidic residues" evidence="1">
    <location>
        <begin position="23"/>
        <end position="39"/>
    </location>
</feature>
<evidence type="ECO:0008006" key="9">
    <source>
        <dbReference type="Google" id="ProtNLM"/>
    </source>
</evidence>
<dbReference type="Proteomes" id="UP000494162">
    <property type="component" value="Unassembled WGS sequence"/>
</dbReference>
<dbReference type="RefSeq" id="WP_060243617.1">
    <property type="nucleotide sequence ID" value="NZ_CABVPP010000064.1"/>
</dbReference>
<dbReference type="AlphaFoldDB" id="A0A132EDC4"/>
<reference evidence="5 7" key="3">
    <citation type="submission" date="2019-09" db="EMBL/GenBank/DDBJ databases">
        <authorList>
            <person name="Depoorter E."/>
        </authorList>
    </citation>
    <scope>NUCLEOTIDE SEQUENCE [LARGE SCALE GENOMIC DNA]</scope>
    <source>
        <strain evidence="5">LMG 26883</strain>
    </source>
</reference>
<evidence type="ECO:0000313" key="7">
    <source>
        <dbReference type="Proteomes" id="UP000494162"/>
    </source>
</evidence>
<dbReference type="OrthoDB" id="9007970at2"/>
<organism evidence="3 6">
    <name type="scientific">Burkholderia pseudomultivorans</name>
    <dbReference type="NCBI Taxonomy" id="1207504"/>
    <lineage>
        <taxon>Bacteria</taxon>
        <taxon>Pseudomonadati</taxon>
        <taxon>Pseudomonadota</taxon>
        <taxon>Betaproteobacteria</taxon>
        <taxon>Burkholderiales</taxon>
        <taxon>Burkholderiaceae</taxon>
        <taxon>Burkholderia</taxon>
        <taxon>Burkholderia cepacia complex</taxon>
    </lineage>
</organism>
<dbReference type="EMBL" id="LPJR01000049">
    <property type="protein sequence ID" value="KWF25939.1"/>
    <property type="molecule type" value="Genomic_DNA"/>
</dbReference>